<accession>A0ABQ7HY50</accession>
<keyword evidence="12" id="KW-1185">Reference proteome</keyword>
<dbReference type="InterPro" id="IPR027409">
    <property type="entry name" value="GroEL-like_apical_dom_sf"/>
</dbReference>
<name>A0ABQ7HY50_9MICR</name>
<comment type="similarity">
    <text evidence="3 10">Belongs to the TCP-1 chaperonin family.</text>
</comment>
<evidence type="ECO:0000256" key="6">
    <source>
        <dbReference type="ARBA" id="ARBA00022741"/>
    </source>
</evidence>
<evidence type="ECO:0000256" key="7">
    <source>
        <dbReference type="ARBA" id="ARBA00022840"/>
    </source>
</evidence>
<organism evidence="11 12">
    <name type="scientific">Astathelohania contejeani</name>
    <dbReference type="NCBI Taxonomy" id="164912"/>
    <lineage>
        <taxon>Eukaryota</taxon>
        <taxon>Fungi</taxon>
        <taxon>Fungi incertae sedis</taxon>
        <taxon>Microsporidia</taxon>
        <taxon>Astathelohaniidae</taxon>
        <taxon>Astathelohania</taxon>
    </lineage>
</organism>
<dbReference type="Gene3D" id="3.50.7.10">
    <property type="entry name" value="GroEL"/>
    <property type="match status" value="1"/>
</dbReference>
<reference evidence="11 12" key="1">
    <citation type="submission" date="2019-01" db="EMBL/GenBank/DDBJ databases">
        <title>Genomes sequencing and comparative genomics of infectious freshwater microsporidia, Cucumispora dikerogammari and Thelohania contejeani.</title>
        <authorList>
            <person name="Cormier A."/>
            <person name="Giraud I."/>
            <person name="Wattier R."/>
            <person name="Teixeira M."/>
            <person name="Grandjean F."/>
            <person name="Rigaud T."/>
            <person name="Cordaux R."/>
        </authorList>
    </citation>
    <scope>NUCLEOTIDE SEQUENCE [LARGE SCALE GENOMIC DNA]</scope>
    <source>
        <strain evidence="11">T1</strain>
        <tissue evidence="11">Spores</tissue>
    </source>
</reference>
<keyword evidence="6 10" id="KW-0547">Nucleotide-binding</keyword>
<comment type="subcellular location">
    <subcellularLocation>
        <location evidence="2">Cytoplasm</location>
    </subcellularLocation>
</comment>
<protein>
    <recommendedName>
        <fullName evidence="9">CCT-beta</fullName>
    </recommendedName>
</protein>
<dbReference type="Proteomes" id="UP001516464">
    <property type="component" value="Unassembled WGS sequence"/>
</dbReference>
<evidence type="ECO:0000256" key="9">
    <source>
        <dbReference type="ARBA" id="ARBA00033237"/>
    </source>
</evidence>
<dbReference type="PANTHER" id="PTHR11353">
    <property type="entry name" value="CHAPERONIN"/>
    <property type="match status" value="1"/>
</dbReference>
<comment type="function">
    <text evidence="1">Molecular chaperone; assists the folding of proteins upon ATP hydrolysis.</text>
</comment>
<gene>
    <name evidence="11" type="primary">CCT2</name>
    <name evidence="11" type="ORF">TCON_1710</name>
</gene>
<dbReference type="SUPFAM" id="SSF54849">
    <property type="entry name" value="GroEL-intermediate domain like"/>
    <property type="match status" value="1"/>
</dbReference>
<dbReference type="Gene3D" id="1.10.560.10">
    <property type="entry name" value="GroEL-like equatorial domain"/>
    <property type="match status" value="1"/>
</dbReference>
<dbReference type="InterPro" id="IPR027413">
    <property type="entry name" value="GROEL-like_equatorial_sf"/>
</dbReference>
<evidence type="ECO:0000256" key="1">
    <source>
        <dbReference type="ARBA" id="ARBA00002912"/>
    </source>
</evidence>
<dbReference type="InterPro" id="IPR002194">
    <property type="entry name" value="Chaperonin_TCP-1_CS"/>
</dbReference>
<comment type="subunit">
    <text evidence="4">Component of the T-complex protein 1 (TCP1) complex.</text>
</comment>
<dbReference type="PROSITE" id="PS00751">
    <property type="entry name" value="TCP1_2"/>
    <property type="match status" value="1"/>
</dbReference>
<dbReference type="InterPro" id="IPR012716">
    <property type="entry name" value="Chap_CCT_beta"/>
</dbReference>
<evidence type="ECO:0000256" key="4">
    <source>
        <dbReference type="ARBA" id="ARBA00011381"/>
    </source>
</evidence>
<evidence type="ECO:0000256" key="10">
    <source>
        <dbReference type="RuleBase" id="RU004187"/>
    </source>
</evidence>
<dbReference type="EMBL" id="SBIQ01000133">
    <property type="protein sequence ID" value="KAF7683074.1"/>
    <property type="molecule type" value="Genomic_DNA"/>
</dbReference>
<proteinExistence type="inferred from homology"/>
<dbReference type="InterPro" id="IPR002423">
    <property type="entry name" value="Cpn60/GroEL/TCP-1"/>
</dbReference>
<sequence>MNLFNHINTGATEERGDEAKKTLLAGVSLIGDIIKTTLGPSGMLKTLVNENKIMVTNDGATILKNLRIDSATAKMLINASVGQDSYEGDGTTSVAVLAALLIEQASRLDIPPLKIVRGFQLALEKSLLVLDSCARICEKEDLSRLCRTTLSSKVLKNDLFVKIAVGAIERLGDKTDLNLIHLIKCPGRLEESYLDDGFILKSDTKIELENPRVLVANTALDADKIKIFGAKVSVQSVGELARIEQAEKERMKEKVNQICKVGIDCFINRQLIYDFPSQLFEKNGVIPIEHADFDGVERLSNVLGGRIMSSFGNLTEDCLGSCDKIFNIEIGSERMVKFSGLKEGACTIVLRGSSKEILDEAERSLHDALCVLNRIRSDMRIVYGGGCIEMAISLELSKYAMAVTGKESDAVIAFANALQQIPCILASNSGLDGEDIRAKLRAAHAEGKSSFGVDFSNGGIGCMNNRGVIESVRIKKRVLLAACEVAQMIIKCDGLIKCKPRERTRM</sequence>
<dbReference type="NCBIfam" id="TIGR02341">
    <property type="entry name" value="chap_CCT_beta"/>
    <property type="match status" value="1"/>
</dbReference>
<keyword evidence="8 10" id="KW-0143">Chaperone</keyword>
<evidence type="ECO:0000313" key="12">
    <source>
        <dbReference type="Proteomes" id="UP001516464"/>
    </source>
</evidence>
<dbReference type="SUPFAM" id="SSF48592">
    <property type="entry name" value="GroEL equatorial domain-like"/>
    <property type="match status" value="1"/>
</dbReference>
<comment type="caution">
    <text evidence="11">The sequence shown here is derived from an EMBL/GenBank/DDBJ whole genome shotgun (WGS) entry which is preliminary data.</text>
</comment>
<evidence type="ECO:0000256" key="8">
    <source>
        <dbReference type="ARBA" id="ARBA00023186"/>
    </source>
</evidence>
<dbReference type="InterPro" id="IPR017998">
    <property type="entry name" value="Chaperone_TCP-1"/>
</dbReference>
<evidence type="ECO:0000256" key="2">
    <source>
        <dbReference type="ARBA" id="ARBA00004496"/>
    </source>
</evidence>
<dbReference type="Gene3D" id="3.30.260.10">
    <property type="entry name" value="TCP-1-like chaperonin intermediate domain"/>
    <property type="match status" value="1"/>
</dbReference>
<evidence type="ECO:0000256" key="3">
    <source>
        <dbReference type="ARBA" id="ARBA00008020"/>
    </source>
</evidence>
<evidence type="ECO:0000256" key="5">
    <source>
        <dbReference type="ARBA" id="ARBA00022490"/>
    </source>
</evidence>
<keyword evidence="7 10" id="KW-0067">ATP-binding</keyword>
<dbReference type="SUPFAM" id="SSF52029">
    <property type="entry name" value="GroEL apical domain-like"/>
    <property type="match status" value="1"/>
</dbReference>
<evidence type="ECO:0000313" key="11">
    <source>
        <dbReference type="EMBL" id="KAF7683074.1"/>
    </source>
</evidence>
<dbReference type="PRINTS" id="PR00304">
    <property type="entry name" value="TCOMPLEXTCP1"/>
</dbReference>
<dbReference type="InterPro" id="IPR027410">
    <property type="entry name" value="TCP-1-like_intermed_sf"/>
</dbReference>
<dbReference type="Pfam" id="PF00118">
    <property type="entry name" value="Cpn60_TCP1"/>
    <property type="match status" value="1"/>
</dbReference>
<keyword evidence="5" id="KW-0963">Cytoplasm</keyword>